<dbReference type="PANTHER" id="PTHR24230:SF75">
    <property type="entry name" value="RELAXIN FAMILY PEPTIDE RECEPTOR 3"/>
    <property type="match status" value="1"/>
</dbReference>
<keyword evidence="3 9" id="KW-0812">Transmembrane</keyword>
<dbReference type="PRINTS" id="PR00237">
    <property type="entry name" value="GPCRRHODOPSN"/>
</dbReference>
<comment type="subcellular location">
    <subcellularLocation>
        <location evidence="1">Cell membrane</location>
        <topology evidence="1">Multi-pass membrane protein</topology>
    </subcellularLocation>
</comment>
<gene>
    <name evidence="11" type="ORF">ACJMK2_032617</name>
</gene>
<protein>
    <recommendedName>
        <fullName evidence="10">G-protein coupled receptors family 1 profile domain-containing protein</fullName>
    </recommendedName>
</protein>
<keyword evidence="5" id="KW-0297">G-protein coupled receptor</keyword>
<dbReference type="CDD" id="cd00637">
    <property type="entry name" value="7tm_classA_rhodopsin-like"/>
    <property type="match status" value="1"/>
</dbReference>
<dbReference type="InterPro" id="IPR017452">
    <property type="entry name" value="GPCR_Rhodpsn_7TM"/>
</dbReference>
<evidence type="ECO:0000256" key="3">
    <source>
        <dbReference type="ARBA" id="ARBA00022692"/>
    </source>
</evidence>
<evidence type="ECO:0000313" key="12">
    <source>
        <dbReference type="Proteomes" id="UP001634394"/>
    </source>
</evidence>
<reference evidence="11 12" key="1">
    <citation type="submission" date="2024-11" db="EMBL/GenBank/DDBJ databases">
        <title>Chromosome-level genome assembly of the freshwater bivalve Anodonta woodiana.</title>
        <authorList>
            <person name="Chen X."/>
        </authorList>
    </citation>
    <scope>NUCLEOTIDE SEQUENCE [LARGE SCALE GENOMIC DNA]</scope>
    <source>
        <strain evidence="11">MN2024</strain>
        <tissue evidence="11">Gills</tissue>
    </source>
</reference>
<dbReference type="GO" id="GO:0005886">
    <property type="term" value="C:plasma membrane"/>
    <property type="evidence" value="ECO:0007669"/>
    <property type="project" value="UniProtKB-SubCell"/>
</dbReference>
<feature type="transmembrane region" description="Helical" evidence="9">
    <location>
        <begin position="12"/>
        <end position="36"/>
    </location>
</feature>
<dbReference type="GO" id="GO:0004930">
    <property type="term" value="F:G protein-coupled receptor activity"/>
    <property type="evidence" value="ECO:0007669"/>
    <property type="project" value="UniProtKB-KW"/>
</dbReference>
<evidence type="ECO:0000256" key="9">
    <source>
        <dbReference type="SAM" id="Phobius"/>
    </source>
</evidence>
<proteinExistence type="predicted"/>
<name>A0ABD3X5V7_SINWO</name>
<keyword evidence="4 9" id="KW-1133">Transmembrane helix</keyword>
<keyword evidence="2" id="KW-1003">Cell membrane</keyword>
<dbReference type="Proteomes" id="UP001634394">
    <property type="component" value="Unassembled WGS sequence"/>
</dbReference>
<dbReference type="InterPro" id="IPR000276">
    <property type="entry name" value="GPCR_Rhodpsn"/>
</dbReference>
<evidence type="ECO:0000256" key="7">
    <source>
        <dbReference type="ARBA" id="ARBA00023170"/>
    </source>
</evidence>
<evidence type="ECO:0000256" key="2">
    <source>
        <dbReference type="ARBA" id="ARBA00022475"/>
    </source>
</evidence>
<keyword evidence="7" id="KW-0675">Receptor</keyword>
<dbReference type="PANTHER" id="PTHR24230">
    <property type="entry name" value="G-PROTEIN COUPLED RECEPTOR"/>
    <property type="match status" value="1"/>
</dbReference>
<keyword evidence="6 9" id="KW-0472">Membrane</keyword>
<accession>A0ABD3X5V7</accession>
<evidence type="ECO:0000256" key="5">
    <source>
        <dbReference type="ARBA" id="ARBA00023040"/>
    </source>
</evidence>
<dbReference type="Pfam" id="PF00001">
    <property type="entry name" value="7tm_1"/>
    <property type="match status" value="1"/>
</dbReference>
<evidence type="ECO:0000259" key="10">
    <source>
        <dbReference type="PROSITE" id="PS50262"/>
    </source>
</evidence>
<dbReference type="Gene3D" id="1.20.1070.10">
    <property type="entry name" value="Rhodopsin 7-helix transmembrane proteins"/>
    <property type="match status" value="2"/>
</dbReference>
<evidence type="ECO:0000256" key="4">
    <source>
        <dbReference type="ARBA" id="ARBA00022989"/>
    </source>
</evidence>
<keyword evidence="12" id="KW-1185">Reference proteome</keyword>
<organism evidence="11 12">
    <name type="scientific">Sinanodonta woodiana</name>
    <name type="common">Chinese pond mussel</name>
    <name type="synonym">Anodonta woodiana</name>
    <dbReference type="NCBI Taxonomy" id="1069815"/>
    <lineage>
        <taxon>Eukaryota</taxon>
        <taxon>Metazoa</taxon>
        <taxon>Spiralia</taxon>
        <taxon>Lophotrochozoa</taxon>
        <taxon>Mollusca</taxon>
        <taxon>Bivalvia</taxon>
        <taxon>Autobranchia</taxon>
        <taxon>Heteroconchia</taxon>
        <taxon>Palaeoheterodonta</taxon>
        <taxon>Unionida</taxon>
        <taxon>Unionoidea</taxon>
        <taxon>Unionidae</taxon>
        <taxon>Unioninae</taxon>
        <taxon>Sinanodonta</taxon>
    </lineage>
</organism>
<feature type="domain" description="G-protein coupled receptors family 1 profile" evidence="10">
    <location>
        <begin position="46"/>
        <end position="287"/>
    </location>
</feature>
<dbReference type="EMBL" id="JBJQND010000004">
    <property type="protein sequence ID" value="KAL3880373.1"/>
    <property type="molecule type" value="Genomic_DNA"/>
</dbReference>
<feature type="transmembrane region" description="Helical" evidence="9">
    <location>
        <begin position="144"/>
        <end position="165"/>
    </location>
</feature>
<evidence type="ECO:0000256" key="6">
    <source>
        <dbReference type="ARBA" id="ARBA00023136"/>
    </source>
</evidence>
<feature type="transmembrane region" description="Helical" evidence="9">
    <location>
        <begin position="95"/>
        <end position="115"/>
    </location>
</feature>
<dbReference type="PROSITE" id="PS50262">
    <property type="entry name" value="G_PROTEIN_RECEP_F1_2"/>
    <property type="match status" value="1"/>
</dbReference>
<dbReference type="AlphaFoldDB" id="A0ABD3X5V7"/>
<evidence type="ECO:0000313" key="11">
    <source>
        <dbReference type="EMBL" id="KAL3880373.1"/>
    </source>
</evidence>
<feature type="transmembrane region" description="Helical" evidence="9">
    <location>
        <begin position="267"/>
        <end position="290"/>
    </location>
</feature>
<feature type="transmembrane region" description="Helical" evidence="9">
    <location>
        <begin position="226"/>
        <end position="247"/>
    </location>
</feature>
<sequence>MEEIRDENFEVVIPIVVFSVFTMTAGTLGNCLVLYIYKFKYKQSNHRYFILCLAVCDLTSSLIGVPFLIAEMTLTYLKICKANGKQMSYNNARNMCYVSIILGILFSLPSALLYGHNTVHTEINNITVLKCHYLDTYKNHFLPLMYQSFLALWFIAGMSTVCACYSQIVCRIKTQNVTQSIICQCTRTSNLMIFSDDVSGRSNQNTLTRTVISYRRSNSATKAYRLAKMLFIIAAVFLCSYIPYFAVSLVNIAKTNFLRSLSPVETSVIVVCYKSFLINYFANPIVYAILDGAFRAECQNLFSRIIKIR</sequence>
<keyword evidence="8" id="KW-0807">Transducer</keyword>
<dbReference type="SUPFAM" id="SSF81321">
    <property type="entry name" value="Family A G protein-coupled receptor-like"/>
    <property type="match status" value="1"/>
</dbReference>
<comment type="caution">
    <text evidence="11">The sequence shown here is derived from an EMBL/GenBank/DDBJ whole genome shotgun (WGS) entry which is preliminary data.</text>
</comment>
<evidence type="ECO:0000256" key="8">
    <source>
        <dbReference type="ARBA" id="ARBA00023224"/>
    </source>
</evidence>
<evidence type="ECO:0000256" key="1">
    <source>
        <dbReference type="ARBA" id="ARBA00004651"/>
    </source>
</evidence>